<dbReference type="EMBL" id="VUAA01000027">
    <property type="protein sequence ID" value="KAA1253131.1"/>
    <property type="molecule type" value="Genomic_DNA"/>
</dbReference>
<accession>A0A5Q6PEB6</accession>
<name>A0A5Q6PEB6_VIBCL</name>
<dbReference type="AlphaFoldDB" id="A0A5Q6PEB6"/>
<organism evidence="1 2">
    <name type="scientific">Vibrio cholerae</name>
    <dbReference type="NCBI Taxonomy" id="666"/>
    <lineage>
        <taxon>Bacteria</taxon>
        <taxon>Pseudomonadati</taxon>
        <taxon>Pseudomonadota</taxon>
        <taxon>Gammaproteobacteria</taxon>
        <taxon>Vibrionales</taxon>
        <taxon>Vibrionaceae</taxon>
        <taxon>Vibrio</taxon>
    </lineage>
</organism>
<proteinExistence type="predicted"/>
<dbReference type="Proteomes" id="UP000323225">
    <property type="component" value="Unassembled WGS sequence"/>
</dbReference>
<reference evidence="1 2" key="1">
    <citation type="submission" date="2019-09" db="EMBL/GenBank/DDBJ databases">
        <authorList>
            <person name="Kritzky A."/>
            <person name="Schelkanova E.Y."/>
            <person name="Alkhova Z.V."/>
            <person name="Smirnova N.I."/>
        </authorList>
    </citation>
    <scope>NUCLEOTIDE SEQUENCE [LARGE SCALE GENOMIC DNA]</scope>
    <source>
        <strain evidence="1 2">M1526</strain>
    </source>
</reference>
<evidence type="ECO:0000313" key="1">
    <source>
        <dbReference type="EMBL" id="KAA1253131.1"/>
    </source>
</evidence>
<sequence length="853" mass="96351">MKTHVQTENQDNSNFQHLQSIMLSKRSAYYVKSESSSNPVSAEIAKEIFDEIDTEMLRLGYVMSAHLKLSLKQLSEESLIEEAKSLIYTLSEAKGDLNNFVTLHANFPYTAQDRSYHDNRAGVIFSHIFGLNAKPTSLHVKLPCGCSFDDQLFDLSMFNACPVCQHQVEGLSDNVEGEKQGTIEFSLNDNIVKLSNVGLASKADLFEVFGNLLASSTSVTAFDKEFVKQVIIAFKEEALEYIPVSIAHKEQLCFLTGVISEHLPDAIELMRHKFKTYTDVLRLAAYLSGFDVSLEACKKIRFKLSRKQRKLVMTLLDRHMLMEDMIRRRGLFLALGRYLHVGAESNKYPHAAHAFNVLRNDHKSIKTFNSKKEALLMDAMGVQQTPKGTIPKKDVEIHLHDTSLKVTIGDTVGDKTLKTLLAMCSEKHESVESSKKLATDLKERGEAFTALVSLLSSRPGEFARNIDLMLRIGDVLGDDYTEIVINALEKSVVQELKISQLFQLRAYFNSRVVNEGYRYFIPKGNRAKLFYLEEDKRDSLSQANTNKVSLCLLAEINNRLSQKESLGTVYIDPALKNIVLPLSMRSMASSLSLYPRGSRIPLEKDADILRMFMYWKGEVDFDLSAKALDESWNTMKDIGYWTYWDCEPEDTYSDWSQDEWARFSGDIQDAPLGAAECIDINIKKCADMGIRYVVMFVNIFSGGKFEDYNAFVGVMERKDAKVGELFEPSSVSQKLDLVGESKGCVPLILDVQDMSYFVCDMDSSTRANGLNSCTESKKMINIAKSTEAMSRTNPTMYDLALANAVARGQRVTLVDKPIEEIVNNEVVRHEIDFRFDMDFAMQLDTVMGKWLVD</sequence>
<protein>
    <submittedName>
        <fullName evidence="1">TerD family protein</fullName>
    </submittedName>
</protein>
<evidence type="ECO:0000313" key="2">
    <source>
        <dbReference type="Proteomes" id="UP000323225"/>
    </source>
</evidence>
<gene>
    <name evidence="1" type="ORF">F0M16_19025</name>
</gene>
<comment type="caution">
    <text evidence="1">The sequence shown here is derived from an EMBL/GenBank/DDBJ whole genome shotgun (WGS) entry which is preliminary data.</text>
</comment>